<dbReference type="CDD" id="cd00438">
    <property type="entry name" value="cupin_RmlC"/>
    <property type="match status" value="1"/>
</dbReference>
<dbReference type="GO" id="GO:0008830">
    <property type="term" value="F:dTDP-4-dehydrorhamnose 3,5-epimerase activity"/>
    <property type="evidence" value="ECO:0007669"/>
    <property type="project" value="UniProtKB-EC"/>
</dbReference>
<protein>
    <recommendedName>
        <fullName evidence="4 5">dTDP-4-dehydrorhamnose 3,5-epimerase</fullName>
        <ecNumber evidence="3 5">5.1.3.13</ecNumber>
    </recommendedName>
    <alternativeName>
        <fullName evidence="5">Thymidine diphospho-4-keto-rhamnose 3,5-epimerase</fullName>
    </alternativeName>
</protein>
<evidence type="ECO:0000256" key="2">
    <source>
        <dbReference type="ARBA" id="ARBA00001997"/>
    </source>
</evidence>
<comment type="caution">
    <text evidence="6">The sequence shown here is derived from an EMBL/GenBank/DDBJ whole genome shotgun (WGS) entry which is preliminary data.</text>
</comment>
<keyword evidence="7" id="KW-1185">Reference proteome</keyword>
<dbReference type="Gene3D" id="2.60.120.10">
    <property type="entry name" value="Jelly Rolls"/>
    <property type="match status" value="1"/>
</dbReference>
<dbReference type="NCBIfam" id="TIGR01221">
    <property type="entry name" value="rmlC"/>
    <property type="match status" value="1"/>
</dbReference>
<gene>
    <name evidence="6" type="primary">rfbC</name>
    <name evidence="6" type="ORF">JYU14_02155</name>
</gene>
<proteinExistence type="inferred from homology"/>
<dbReference type="Proteomes" id="UP000722121">
    <property type="component" value="Unassembled WGS sequence"/>
</dbReference>
<comment type="catalytic activity">
    <reaction evidence="1 5">
        <text>dTDP-4-dehydro-6-deoxy-alpha-D-glucose = dTDP-4-dehydro-beta-L-rhamnose</text>
        <dbReference type="Rhea" id="RHEA:16969"/>
        <dbReference type="ChEBI" id="CHEBI:57649"/>
        <dbReference type="ChEBI" id="CHEBI:62830"/>
        <dbReference type="EC" id="5.1.3.13"/>
    </reaction>
</comment>
<sequence length="188" mass="21830">MRFLKTPLNGAYVIELEKMGDERGFFSRLFCHNEFKNNGLDPKVVQANDSYSQEKGSIRGMHYQLSPKAETKLVRCIRGSLYDVIIDLRSESPTFKQWFGVELNAENRKMLFVPRGFAHGFQTLENDTEAFYLVSEFYAPKFERGIRWNDPEFGIKWPTAPTTISDKDSSHPNFNAKYHLNMELTLQT</sequence>
<reference evidence="6 7" key="1">
    <citation type="submission" date="2021-02" db="EMBL/GenBank/DDBJ databases">
        <title>Activity-based single-cell genomes from oceanic crustal fluid captures similar information to metagenomic and metatranscriptomic surveys with orders of magnitude less sampling.</title>
        <authorList>
            <person name="D'Angelo T.S."/>
            <person name="Orcutt B.N."/>
        </authorList>
    </citation>
    <scope>NUCLEOTIDE SEQUENCE [LARGE SCALE GENOMIC DNA]</scope>
    <source>
        <strain evidence="6">AH-315-G07</strain>
    </source>
</reference>
<dbReference type="Pfam" id="PF00908">
    <property type="entry name" value="dTDP_sugar_isom"/>
    <property type="match status" value="1"/>
</dbReference>
<comment type="function">
    <text evidence="2 5">Catalyzes the epimerization of the C3' and C5'positions of dTDP-6-deoxy-D-xylo-4-hexulose, forming dTDP-6-deoxy-L-lyxo-4-hexulose.</text>
</comment>
<dbReference type="InterPro" id="IPR014710">
    <property type="entry name" value="RmlC-like_jellyroll"/>
</dbReference>
<evidence type="ECO:0000313" key="7">
    <source>
        <dbReference type="Proteomes" id="UP000722121"/>
    </source>
</evidence>
<dbReference type="PANTHER" id="PTHR21047">
    <property type="entry name" value="DTDP-6-DEOXY-D-GLUCOSE-3,5 EPIMERASE"/>
    <property type="match status" value="1"/>
</dbReference>
<dbReference type="PANTHER" id="PTHR21047:SF2">
    <property type="entry name" value="THYMIDINE DIPHOSPHO-4-KETO-RHAMNOSE 3,5-EPIMERASE"/>
    <property type="match status" value="1"/>
</dbReference>
<dbReference type="EC" id="5.1.3.13" evidence="3 5"/>
<dbReference type="EMBL" id="JAFITR010000032">
    <property type="protein sequence ID" value="MBN4066866.1"/>
    <property type="molecule type" value="Genomic_DNA"/>
</dbReference>
<dbReference type="InterPro" id="IPR000888">
    <property type="entry name" value="RmlC-like"/>
</dbReference>
<evidence type="ECO:0000256" key="5">
    <source>
        <dbReference type="RuleBase" id="RU364069"/>
    </source>
</evidence>
<evidence type="ECO:0000256" key="3">
    <source>
        <dbReference type="ARBA" id="ARBA00012098"/>
    </source>
</evidence>
<evidence type="ECO:0000313" key="6">
    <source>
        <dbReference type="EMBL" id="MBN4066866.1"/>
    </source>
</evidence>
<organism evidence="6 7">
    <name type="scientific">Simkania negevensis</name>
    <dbReference type="NCBI Taxonomy" id="83561"/>
    <lineage>
        <taxon>Bacteria</taxon>
        <taxon>Pseudomonadati</taxon>
        <taxon>Chlamydiota</taxon>
        <taxon>Chlamydiia</taxon>
        <taxon>Parachlamydiales</taxon>
        <taxon>Simkaniaceae</taxon>
        <taxon>Simkania</taxon>
    </lineage>
</organism>
<comment type="similarity">
    <text evidence="5">Belongs to the dTDP-4-dehydrorhamnose 3,5-epimerase family.</text>
</comment>
<dbReference type="InterPro" id="IPR011051">
    <property type="entry name" value="RmlC_Cupin_sf"/>
</dbReference>
<name>A0ABS3AQ81_9BACT</name>
<keyword evidence="5 6" id="KW-0413">Isomerase</keyword>
<accession>A0ABS3AQ81</accession>
<comment type="subunit">
    <text evidence="5">Homodimer.</text>
</comment>
<evidence type="ECO:0000256" key="4">
    <source>
        <dbReference type="ARBA" id="ARBA00019595"/>
    </source>
</evidence>
<evidence type="ECO:0000256" key="1">
    <source>
        <dbReference type="ARBA" id="ARBA00001298"/>
    </source>
</evidence>
<comment type="pathway">
    <text evidence="5">Carbohydrate biosynthesis; dTDP-L-rhamnose biosynthesis.</text>
</comment>
<dbReference type="SUPFAM" id="SSF51182">
    <property type="entry name" value="RmlC-like cupins"/>
    <property type="match status" value="1"/>
</dbReference>